<comment type="caution">
    <text evidence="1">The sequence shown here is derived from an EMBL/GenBank/DDBJ whole genome shotgun (WGS) entry which is preliminary data.</text>
</comment>
<evidence type="ECO:0000313" key="2">
    <source>
        <dbReference type="Proteomes" id="UP000195570"/>
    </source>
</evidence>
<dbReference type="Proteomes" id="UP000195570">
    <property type="component" value="Unassembled WGS sequence"/>
</dbReference>
<dbReference type="EMBL" id="CZPT02000613">
    <property type="protein sequence ID" value="SCU66763.1"/>
    <property type="molecule type" value="Genomic_DNA"/>
</dbReference>
<dbReference type="InterPro" id="IPR015943">
    <property type="entry name" value="WD40/YVTN_repeat-like_dom_sf"/>
</dbReference>
<dbReference type="RefSeq" id="XP_067078167.1">
    <property type="nucleotide sequence ID" value="XM_067222066.1"/>
</dbReference>
<organism evidence="1 2">
    <name type="scientific">Trypanosoma equiperdum</name>
    <dbReference type="NCBI Taxonomy" id="5694"/>
    <lineage>
        <taxon>Eukaryota</taxon>
        <taxon>Discoba</taxon>
        <taxon>Euglenozoa</taxon>
        <taxon>Kinetoplastea</taxon>
        <taxon>Metakinetoplastina</taxon>
        <taxon>Trypanosomatida</taxon>
        <taxon>Trypanosomatidae</taxon>
        <taxon>Trypanosoma</taxon>
    </lineage>
</organism>
<dbReference type="GeneID" id="92383009"/>
<proteinExistence type="predicted"/>
<name>A0A1G4I505_TRYEQ</name>
<evidence type="ECO:0000313" key="1">
    <source>
        <dbReference type="EMBL" id="SCU66763.1"/>
    </source>
</evidence>
<gene>
    <name evidence="1" type="ORF">TEOVI_000907500</name>
</gene>
<reference evidence="1" key="1">
    <citation type="submission" date="2016-09" db="EMBL/GenBank/DDBJ databases">
        <authorList>
            <person name="Hebert L."/>
            <person name="Moumen B."/>
        </authorList>
    </citation>
    <scope>NUCLEOTIDE SEQUENCE [LARGE SCALE GENOMIC DNA]</scope>
    <source>
        <strain evidence="1">OVI</strain>
    </source>
</reference>
<dbReference type="AlphaFoldDB" id="A0A1G4I505"/>
<dbReference type="SUPFAM" id="SSF50978">
    <property type="entry name" value="WD40 repeat-like"/>
    <property type="match status" value="1"/>
</dbReference>
<keyword evidence="2" id="KW-1185">Reference proteome</keyword>
<sequence length="538" mass="59541">MPVGWSSSSSSSDEELRMRLMANSRERRVCGRAGPSAPSRFVMYNGDSIVVKCGTVFCPLRKRYFHLQAVKRNPAAYFGDGTLRRYERSSLSLDSIYLIDASKERNINNQSRRVNLLQSVDIGFYIYDSQSTSCNSSCVKNSSSTVCTDFRYERVTRPENFMRSVSSPEVLRTQSCSWVPVPYQIHPCCNVESYAPGRFAFFERGTQHCLSVVENDTVTQHQIDSINSGGSAVGFYVRGRVVVIVQGKFVRCLTWDPDNSFISPKCVFTANLNAVFSCPIFASLPGDAEEACIIFGTGRSIFSVAVPKEDSPLLKKLCAFSVTPLSSLETFSFGRKDNTLLLCGMRNGTIQVLPLCDPNPRGVSGVAPRHDKACVSYVRRIENTFNFVSVGSNGEIKLWDLRYMHANTPVGQMGCDVAASRYCGSEAVFMDDIACVTSANGHISCLNARKWAHIGRLQRIAGGNRRLHIIESSCGYDLLDADELGTVSHALPVTYSSYEMQADMPLSKVIYLYCVAASLSPSFPCFQFLSVCVLIRNV</sequence>
<dbReference type="VEuPathDB" id="TriTrypDB:TEOVI_000907500"/>
<protein>
    <submittedName>
        <fullName evidence="1">Uncharacterized protein</fullName>
    </submittedName>
</protein>
<accession>A0A1G4I505</accession>
<dbReference type="Gene3D" id="2.130.10.10">
    <property type="entry name" value="YVTN repeat-like/Quinoprotein amine dehydrogenase"/>
    <property type="match status" value="1"/>
</dbReference>
<dbReference type="InterPro" id="IPR036322">
    <property type="entry name" value="WD40_repeat_dom_sf"/>
</dbReference>